<keyword evidence="3" id="KW-1133">Transmembrane helix</keyword>
<feature type="compositionally biased region" description="Acidic residues" evidence="5">
    <location>
        <begin position="82"/>
        <end position="93"/>
    </location>
</feature>
<feature type="region of interest" description="Disordered" evidence="5">
    <location>
        <begin position="82"/>
        <end position="118"/>
    </location>
</feature>
<name>A0A3R7GV55_9EURY</name>
<dbReference type="Proteomes" id="UP000283805">
    <property type="component" value="Unassembled WGS sequence"/>
</dbReference>
<dbReference type="OrthoDB" id="84619at2157"/>
<keyword evidence="4" id="KW-0472">Membrane</keyword>
<dbReference type="EMBL" id="RAPO01000002">
    <property type="protein sequence ID" value="RKD94671.1"/>
    <property type="molecule type" value="Genomic_DNA"/>
</dbReference>
<dbReference type="SMART" id="SM01415">
    <property type="entry name" value="DUF106"/>
    <property type="match status" value="1"/>
</dbReference>
<evidence type="ECO:0000313" key="7">
    <source>
        <dbReference type="Proteomes" id="UP000283805"/>
    </source>
</evidence>
<comment type="subcellular location">
    <subcellularLocation>
        <location evidence="1">Membrane</location>
        <topology evidence="1">Multi-pass membrane protein</topology>
    </subcellularLocation>
</comment>
<keyword evidence="2" id="KW-0812">Transmembrane</keyword>
<dbReference type="InterPro" id="IPR002809">
    <property type="entry name" value="EMC3/TMCO1"/>
</dbReference>
<sequence>MPVEQLELLLTDPAMQEALAVVVERSEDGDGTEELEWRDVKDTLSSEQWGRLLEHEVLVSTSAGTGFALAEPDRVRERLAAETDEGLEIEGEDAAATGGETESDPESDAGGEDDPLSPAALEQLANDGIEPQRWSTMDKAAGAFALALFAGYWSTSLRNVIASVESVVLGPITGVVPFHELILLLAVATGLYSTVLQSRLSDRDVIEHHRERMTELQERKQIAEERGDEDALERVREAQTAAAADQLKLFKVQFRPTVWIMLLTIPVFLWLRWKVRGGHLGAAETGLVVPIAGAVSWQDPLLGPMSTWIVWYFLGSMASRQLIRKLYDFWAAEGGPV</sequence>
<dbReference type="PANTHER" id="PTHR42198:SF1">
    <property type="entry name" value="INTEGRAL MEMBRANE PROTEIN"/>
    <property type="match status" value="1"/>
</dbReference>
<dbReference type="PANTHER" id="PTHR42198">
    <property type="entry name" value="INTEGRAL MEMBRANE PROTEIN"/>
    <property type="match status" value="1"/>
</dbReference>
<feature type="compositionally biased region" description="Acidic residues" evidence="5">
    <location>
        <begin position="101"/>
        <end position="115"/>
    </location>
</feature>
<evidence type="ECO:0000256" key="4">
    <source>
        <dbReference type="ARBA" id="ARBA00023136"/>
    </source>
</evidence>
<evidence type="ECO:0000256" key="1">
    <source>
        <dbReference type="ARBA" id="ARBA00004141"/>
    </source>
</evidence>
<dbReference type="Pfam" id="PF01956">
    <property type="entry name" value="EMC3_TMCO1"/>
    <property type="match status" value="1"/>
</dbReference>
<organism evidence="6 7">
    <name type="scientific">Halopiger aswanensis</name>
    <dbReference type="NCBI Taxonomy" id="148449"/>
    <lineage>
        <taxon>Archaea</taxon>
        <taxon>Methanobacteriati</taxon>
        <taxon>Methanobacteriota</taxon>
        <taxon>Stenosarchaea group</taxon>
        <taxon>Halobacteria</taxon>
        <taxon>Halobacteriales</taxon>
        <taxon>Natrialbaceae</taxon>
        <taxon>Halopiger</taxon>
    </lineage>
</organism>
<evidence type="ECO:0000313" key="6">
    <source>
        <dbReference type="EMBL" id="RKD94671.1"/>
    </source>
</evidence>
<keyword evidence="7" id="KW-1185">Reference proteome</keyword>
<protein>
    <submittedName>
        <fullName evidence="6">Uncharacterized membrane protein (DUF106 family)</fullName>
    </submittedName>
</protein>
<evidence type="ECO:0000256" key="2">
    <source>
        <dbReference type="ARBA" id="ARBA00022692"/>
    </source>
</evidence>
<gene>
    <name evidence="6" type="ORF">ATJ93_1510</name>
</gene>
<dbReference type="AlphaFoldDB" id="A0A3R7GV55"/>
<reference evidence="6 7" key="1">
    <citation type="submission" date="2018-09" db="EMBL/GenBank/DDBJ databases">
        <title>Genomic Encyclopedia of Archaeal and Bacterial Type Strains, Phase II (KMG-II): from individual species to whole genera.</title>
        <authorList>
            <person name="Goeker M."/>
        </authorList>
    </citation>
    <scope>NUCLEOTIDE SEQUENCE [LARGE SCALE GENOMIC DNA]</scope>
    <source>
        <strain evidence="6 7">DSM 13151</strain>
    </source>
</reference>
<dbReference type="RefSeq" id="WP_120244000.1">
    <property type="nucleotide sequence ID" value="NZ_RAPO01000002.1"/>
</dbReference>
<dbReference type="GO" id="GO:0016020">
    <property type="term" value="C:membrane"/>
    <property type="evidence" value="ECO:0007669"/>
    <property type="project" value="UniProtKB-SubCell"/>
</dbReference>
<accession>A0A3R7GV55</accession>
<evidence type="ECO:0000256" key="3">
    <source>
        <dbReference type="ARBA" id="ARBA00022989"/>
    </source>
</evidence>
<dbReference type="InterPro" id="IPR038978">
    <property type="entry name" value="MJ0935"/>
</dbReference>
<comment type="caution">
    <text evidence="6">The sequence shown here is derived from an EMBL/GenBank/DDBJ whole genome shotgun (WGS) entry which is preliminary data.</text>
</comment>
<proteinExistence type="predicted"/>
<evidence type="ECO:0000256" key="5">
    <source>
        <dbReference type="SAM" id="MobiDB-lite"/>
    </source>
</evidence>